<protein>
    <submittedName>
        <fullName evidence="1">Uncharacterized protein</fullName>
    </submittedName>
</protein>
<sequence>MPKNIHRIKMVRDWKYKILILSVISLSVLAGMVLESMTSKAQSVIFSLDNKIISSVGDSTFITGKTIHPAIPIQEYWNNIPLPSNDISVRQVHSRIEIDGAFLSGMILYTGSMKPTLYGGNKVIQVPYRHAYKKQEGNCPDIKEGQLISFVNNVYNISNAQILHRVINNNLNDGNLYTRGDDVKIGEYVRCEDIRYINVGVLWL</sequence>
<reference evidence="1" key="1">
    <citation type="journal article" date="2015" name="Nature">
        <title>Complex archaea that bridge the gap between prokaryotes and eukaryotes.</title>
        <authorList>
            <person name="Spang A."/>
            <person name="Saw J.H."/>
            <person name="Jorgensen S.L."/>
            <person name="Zaremba-Niedzwiedzka K."/>
            <person name="Martijn J."/>
            <person name="Lind A.E."/>
            <person name="van Eijk R."/>
            <person name="Schleper C."/>
            <person name="Guy L."/>
            <person name="Ettema T.J."/>
        </authorList>
    </citation>
    <scope>NUCLEOTIDE SEQUENCE</scope>
</reference>
<dbReference type="EMBL" id="LAZR01000703">
    <property type="protein sequence ID" value="KKN60191.1"/>
    <property type="molecule type" value="Genomic_DNA"/>
</dbReference>
<gene>
    <name evidence="1" type="ORF">LCGC14_0534820</name>
</gene>
<accession>A0A0F9UG27</accession>
<proteinExistence type="predicted"/>
<evidence type="ECO:0000313" key="1">
    <source>
        <dbReference type="EMBL" id="KKN60191.1"/>
    </source>
</evidence>
<organism evidence="1">
    <name type="scientific">marine sediment metagenome</name>
    <dbReference type="NCBI Taxonomy" id="412755"/>
    <lineage>
        <taxon>unclassified sequences</taxon>
        <taxon>metagenomes</taxon>
        <taxon>ecological metagenomes</taxon>
    </lineage>
</organism>
<name>A0A0F9UG27_9ZZZZ</name>
<comment type="caution">
    <text evidence="1">The sequence shown here is derived from an EMBL/GenBank/DDBJ whole genome shotgun (WGS) entry which is preliminary data.</text>
</comment>
<dbReference type="AlphaFoldDB" id="A0A0F9UG27"/>